<accession>A0A8B6H1P7</accession>
<dbReference type="InterPro" id="IPR051694">
    <property type="entry name" value="Immunoregulatory_rcpt-like"/>
</dbReference>
<evidence type="ECO:0000313" key="8">
    <source>
        <dbReference type="Proteomes" id="UP000596742"/>
    </source>
</evidence>
<dbReference type="GO" id="GO:0016020">
    <property type="term" value="C:membrane"/>
    <property type="evidence" value="ECO:0007669"/>
    <property type="project" value="UniProtKB-SubCell"/>
</dbReference>
<sequence length="853" mass="97626">MEIQRGSFNCDDGTSRNTKDENGSKKREENGGIIERENDIKQDSQNSNDNIDDDNKDRKRNGNAEGNYKNRDRKNYKKGIFKVGAIVGISVGITGTIIIFLVILAIIYVCRRRSKRKKRKKQRRQQSIDQRFEMKNLESGSSSTNKREYIVVSENKSLNTYEEQGQNYVTVLDSSITKYDKDLRNRKLPEIKRCSGAEGGENVYYEIDEDKILPEIKRFSVPQGDKRVYDEIDEDMEGVCQKEIEEFKDKYPYNGEQNIYETPRDQLIRQQSNDQIMEIAHLENSPSGVNKGDKVIMSANQYLNTDGEQGEYFVLDPSVTKYEKYLNSRILPEVKRFSVTQGDKNDCNKIDEDRIESSPVIKVDQQKKIEDVKDIVIYSTDHINHGTHLGFDNTTYDVSSEEYEQSFFNCSFPRVNWNSWKRNYHKKKECIEIIQMAIYGVMKENVTDGCFVKQSKMVCTDGDGNNRCSEEECGKILLLAIESVRNQHNLTAKDKDSHNCDYDKGSVTDDVETSTSWKENGRQKDKKHKRKKGKEKLFKLGAIVGISVGITGTIILFFVILMTFFLCRRRSKKKKRKQHTIQMSIDQRLAIEKYESGSFSTDRGGFNVLSANIPLVADEAQGEYFVPDPSITKYDKDFSNRKLPEIKKCSGADGDDDVYYEIDEDKMKSSTDMEGVYQNEIKEVTDKGSNDSDQTGYEIPLGSMKKKREQLTKQQSIDQRIDIASLENNPFSTNNKANTILFANESLNTDEAEGEYFVLDPSVTKYNKDLSSLVLPIVKRFSVSNGDESVYTEIDEDKIESSPDKNKDHEKQIGENGDIVICHSDQTNNIIQLGFDKTSSHATSEAVDEISKK</sequence>
<keyword evidence="2 6" id="KW-0812">Transmembrane</keyword>
<dbReference type="EMBL" id="UYJE01009310">
    <property type="protein sequence ID" value="VDI72188.1"/>
    <property type="molecule type" value="Genomic_DNA"/>
</dbReference>
<reference evidence="7" key="1">
    <citation type="submission" date="2018-11" db="EMBL/GenBank/DDBJ databases">
        <authorList>
            <person name="Alioto T."/>
            <person name="Alioto T."/>
        </authorList>
    </citation>
    <scope>NUCLEOTIDE SEQUENCE</scope>
</reference>
<comment type="subcellular location">
    <subcellularLocation>
        <location evidence="1">Membrane</location>
        <topology evidence="1">Single-pass membrane protein</topology>
    </subcellularLocation>
</comment>
<protein>
    <submittedName>
        <fullName evidence="7">Uncharacterized protein</fullName>
    </submittedName>
</protein>
<dbReference type="AlphaFoldDB" id="A0A8B6H1P7"/>
<evidence type="ECO:0000256" key="6">
    <source>
        <dbReference type="SAM" id="Phobius"/>
    </source>
</evidence>
<dbReference type="GO" id="GO:0071944">
    <property type="term" value="C:cell periphery"/>
    <property type="evidence" value="ECO:0007669"/>
    <property type="project" value="UniProtKB-ARBA"/>
</dbReference>
<feature type="region of interest" description="Disordered" evidence="5">
    <location>
        <begin position="115"/>
        <end position="140"/>
    </location>
</feature>
<dbReference type="Proteomes" id="UP000596742">
    <property type="component" value="Unassembled WGS sequence"/>
</dbReference>
<evidence type="ECO:0000256" key="3">
    <source>
        <dbReference type="ARBA" id="ARBA00022989"/>
    </source>
</evidence>
<proteinExistence type="predicted"/>
<evidence type="ECO:0000256" key="1">
    <source>
        <dbReference type="ARBA" id="ARBA00004167"/>
    </source>
</evidence>
<feature type="transmembrane region" description="Helical" evidence="6">
    <location>
        <begin position="537"/>
        <end position="566"/>
    </location>
</feature>
<evidence type="ECO:0000256" key="2">
    <source>
        <dbReference type="ARBA" id="ARBA00022692"/>
    </source>
</evidence>
<comment type="caution">
    <text evidence="7">The sequence shown here is derived from an EMBL/GenBank/DDBJ whole genome shotgun (WGS) entry which is preliminary data.</text>
</comment>
<evidence type="ECO:0000256" key="4">
    <source>
        <dbReference type="ARBA" id="ARBA00023136"/>
    </source>
</evidence>
<keyword evidence="8" id="KW-1185">Reference proteome</keyword>
<organism evidence="7 8">
    <name type="scientific">Mytilus galloprovincialis</name>
    <name type="common">Mediterranean mussel</name>
    <dbReference type="NCBI Taxonomy" id="29158"/>
    <lineage>
        <taxon>Eukaryota</taxon>
        <taxon>Metazoa</taxon>
        <taxon>Spiralia</taxon>
        <taxon>Lophotrochozoa</taxon>
        <taxon>Mollusca</taxon>
        <taxon>Bivalvia</taxon>
        <taxon>Autobranchia</taxon>
        <taxon>Pteriomorphia</taxon>
        <taxon>Mytilida</taxon>
        <taxon>Mytiloidea</taxon>
        <taxon>Mytilidae</taxon>
        <taxon>Mytilinae</taxon>
        <taxon>Mytilus</taxon>
    </lineage>
</organism>
<keyword evidence="3 6" id="KW-1133">Transmembrane helix</keyword>
<keyword evidence="4 6" id="KW-0472">Membrane</keyword>
<evidence type="ECO:0000313" key="7">
    <source>
        <dbReference type="EMBL" id="VDI72188.1"/>
    </source>
</evidence>
<feature type="compositionally biased region" description="Basic and acidic residues" evidence="5">
    <location>
        <begin position="13"/>
        <end position="42"/>
    </location>
</feature>
<name>A0A8B6H1P7_MYTGA</name>
<feature type="compositionally biased region" description="Basic and acidic residues" evidence="5">
    <location>
        <begin position="53"/>
        <end position="62"/>
    </location>
</feature>
<evidence type="ECO:0000256" key="5">
    <source>
        <dbReference type="SAM" id="MobiDB-lite"/>
    </source>
</evidence>
<gene>
    <name evidence="7" type="ORF">MGAL_10B038576</name>
</gene>
<feature type="transmembrane region" description="Helical" evidence="6">
    <location>
        <begin position="83"/>
        <end position="110"/>
    </location>
</feature>
<feature type="compositionally biased region" description="Basic residues" evidence="5">
    <location>
        <begin position="115"/>
        <end position="124"/>
    </location>
</feature>
<dbReference type="PANTHER" id="PTHR15549">
    <property type="entry name" value="PAIRED IMMUNOGLOBULIN-LIKE TYPE 2 RECEPTOR"/>
    <property type="match status" value="1"/>
</dbReference>
<feature type="region of interest" description="Disordered" evidence="5">
    <location>
        <begin position="1"/>
        <end position="71"/>
    </location>
</feature>